<feature type="compositionally biased region" description="Low complexity" evidence="6">
    <location>
        <begin position="247"/>
        <end position="261"/>
    </location>
</feature>
<dbReference type="InterPro" id="IPR046946">
    <property type="entry name" value="TCAM1/2"/>
</dbReference>
<evidence type="ECO:0000313" key="8">
    <source>
        <dbReference type="EMBL" id="NXS13277.1"/>
    </source>
</evidence>
<dbReference type="Proteomes" id="UP000560066">
    <property type="component" value="Unassembled WGS sequence"/>
</dbReference>
<dbReference type="GO" id="GO:0035591">
    <property type="term" value="F:signaling adaptor activity"/>
    <property type="evidence" value="ECO:0007669"/>
    <property type="project" value="TreeGrafter"/>
</dbReference>
<organism evidence="8 9">
    <name type="scientific">Neodrepanis coruscans</name>
    <name type="common">wattled asity</name>
    <dbReference type="NCBI Taxonomy" id="254563"/>
    <lineage>
        <taxon>Eukaryota</taxon>
        <taxon>Metazoa</taxon>
        <taxon>Chordata</taxon>
        <taxon>Craniata</taxon>
        <taxon>Vertebrata</taxon>
        <taxon>Euteleostomi</taxon>
        <taxon>Archelosauria</taxon>
        <taxon>Archosauria</taxon>
        <taxon>Dinosauria</taxon>
        <taxon>Saurischia</taxon>
        <taxon>Theropoda</taxon>
        <taxon>Coelurosauria</taxon>
        <taxon>Aves</taxon>
        <taxon>Neognathae</taxon>
        <taxon>Neoaves</taxon>
        <taxon>Telluraves</taxon>
        <taxon>Australaves</taxon>
        <taxon>Passeriformes</taxon>
        <taxon>Philepittidae</taxon>
        <taxon>Neodrepanis</taxon>
    </lineage>
</organism>
<dbReference type="GO" id="GO:0043123">
    <property type="term" value="P:positive regulation of canonical NF-kappaB signal transduction"/>
    <property type="evidence" value="ECO:0007669"/>
    <property type="project" value="TreeGrafter"/>
</dbReference>
<feature type="compositionally biased region" description="Pro residues" evidence="6">
    <location>
        <begin position="224"/>
        <end position="234"/>
    </location>
</feature>
<feature type="compositionally biased region" description="Polar residues" evidence="6">
    <location>
        <begin position="361"/>
        <end position="376"/>
    </location>
</feature>
<dbReference type="Pfam" id="PF17798">
    <property type="entry name" value="TRIF-NTD"/>
    <property type="match status" value="1"/>
</dbReference>
<feature type="compositionally biased region" description="Polar residues" evidence="6">
    <location>
        <begin position="173"/>
        <end position="197"/>
    </location>
</feature>
<feature type="compositionally biased region" description="Polar residues" evidence="6">
    <location>
        <begin position="300"/>
        <end position="313"/>
    </location>
</feature>
<keyword evidence="4" id="KW-0391">Immunity</keyword>
<evidence type="ECO:0000256" key="4">
    <source>
        <dbReference type="ARBA" id="ARBA00022859"/>
    </source>
</evidence>
<dbReference type="GO" id="GO:0006954">
    <property type="term" value="P:inflammatory response"/>
    <property type="evidence" value="ECO:0007669"/>
    <property type="project" value="UniProtKB-KW"/>
</dbReference>
<sequence>MAQSTGLQPSFEDVFNILSQVPPEKLLSLKYKLNHLRPGPSSKLLQAMVFLTLGQETNARICLDALRGSPAAQYVQQTKLGPAGLQEAREDLQPPQLDAGAMAQLAQLYEVLAQEKLCSPEAWHSACQAATKACKDSEQGTLNKEDQDKHGTGCSDRFQTLRSDVDSGFLHKGTSSSVVRSSPVQIPGNSELSAPRTLCSTGNSSLSSCLEISASPTVVFHSQPCPPEPVPPPSGAAHPNGDTQSHSPQESSWPSRPSSHSGQDTGAQVPRPEELVQGRSCHPELPIPRTLLPSEGAVTQPVQSSDVPSTVTEPSAPRENTDEKQDGKELSTALPDPRAAVGPDPAQLSIEDSYIPAGIPCNSTAASISTSSLPPP</sequence>
<evidence type="ECO:0000256" key="3">
    <source>
        <dbReference type="ARBA" id="ARBA00022588"/>
    </source>
</evidence>
<evidence type="ECO:0000256" key="5">
    <source>
        <dbReference type="ARBA" id="ARBA00023198"/>
    </source>
</evidence>
<evidence type="ECO:0000256" key="2">
    <source>
        <dbReference type="ARBA" id="ARBA00022490"/>
    </source>
</evidence>
<comment type="caution">
    <text evidence="8">The sequence shown here is derived from an EMBL/GenBank/DDBJ whole genome shotgun (WGS) entry which is preliminary data.</text>
</comment>
<dbReference type="PANTHER" id="PTHR47230">
    <property type="entry name" value="TIR DOMAIN-CONTAINING ADAPTER MOLECULE 1"/>
    <property type="match status" value="1"/>
</dbReference>
<evidence type="ECO:0000313" key="9">
    <source>
        <dbReference type="Proteomes" id="UP000560066"/>
    </source>
</evidence>
<dbReference type="GO" id="GO:0035666">
    <property type="term" value="P:TRIF-dependent toll-like receptor signaling pathway"/>
    <property type="evidence" value="ECO:0007669"/>
    <property type="project" value="InterPro"/>
</dbReference>
<dbReference type="GO" id="GO:0045087">
    <property type="term" value="P:innate immune response"/>
    <property type="evidence" value="ECO:0007669"/>
    <property type="project" value="UniProtKB-KW"/>
</dbReference>
<feature type="non-terminal residue" evidence="8">
    <location>
        <position position="1"/>
    </location>
</feature>
<dbReference type="EMBL" id="VYZS01328038">
    <property type="protein sequence ID" value="NXS13277.1"/>
    <property type="molecule type" value="Genomic_DNA"/>
</dbReference>
<feature type="non-terminal residue" evidence="8">
    <location>
        <position position="376"/>
    </location>
</feature>
<feature type="region of interest" description="Disordered" evidence="6">
    <location>
        <begin position="170"/>
        <end position="197"/>
    </location>
</feature>
<dbReference type="InterPro" id="IPR040886">
    <property type="entry name" value="TRIF_N"/>
</dbReference>
<keyword evidence="2" id="KW-0963">Cytoplasm</keyword>
<dbReference type="AlphaFoldDB" id="A0A7L2RXW3"/>
<feature type="compositionally biased region" description="Basic and acidic residues" evidence="6">
    <location>
        <begin position="319"/>
        <end position="329"/>
    </location>
</feature>
<feature type="domain" description="TRIF N-terminal" evidence="7">
    <location>
        <begin position="5"/>
        <end position="151"/>
    </location>
</feature>
<gene>
    <name evidence="8" type="primary">Ticam1</name>
    <name evidence="8" type="ORF">NEOCOR_R07564</name>
</gene>
<keyword evidence="9" id="KW-1185">Reference proteome</keyword>
<reference evidence="8 9" key="1">
    <citation type="submission" date="2019-09" db="EMBL/GenBank/DDBJ databases">
        <title>Bird 10,000 Genomes (B10K) Project - Family phase.</title>
        <authorList>
            <person name="Zhang G."/>
        </authorList>
    </citation>
    <scope>NUCLEOTIDE SEQUENCE [LARGE SCALE GENOMIC DNA]</scope>
    <source>
        <strain evidence="8">B10K-DU-002-79</strain>
    </source>
</reference>
<protein>
    <submittedName>
        <fullName evidence="8">TCAM1 protein</fullName>
    </submittedName>
</protein>
<keyword evidence="5" id="KW-0395">Inflammatory response</keyword>
<evidence type="ECO:0000259" key="7">
    <source>
        <dbReference type="Pfam" id="PF17798"/>
    </source>
</evidence>
<dbReference type="GO" id="GO:0032481">
    <property type="term" value="P:positive regulation of type I interferon production"/>
    <property type="evidence" value="ECO:0007669"/>
    <property type="project" value="TreeGrafter"/>
</dbReference>
<accession>A0A7L2RXW3</accession>
<comment type="subcellular location">
    <subcellularLocation>
        <location evidence="1">Cytoplasm</location>
    </subcellularLocation>
</comment>
<dbReference type="OrthoDB" id="9906976at2759"/>
<name>A0A7L2RXW3_9PASS</name>
<evidence type="ECO:0000256" key="1">
    <source>
        <dbReference type="ARBA" id="ARBA00004496"/>
    </source>
</evidence>
<dbReference type="PANTHER" id="PTHR47230:SF1">
    <property type="entry name" value="TIR DOMAIN-CONTAINING ADAPTER MOLECULE 1"/>
    <property type="match status" value="1"/>
</dbReference>
<feature type="region of interest" description="Disordered" evidence="6">
    <location>
        <begin position="357"/>
        <end position="376"/>
    </location>
</feature>
<dbReference type="GO" id="GO:0005768">
    <property type="term" value="C:endosome"/>
    <property type="evidence" value="ECO:0007669"/>
    <property type="project" value="TreeGrafter"/>
</dbReference>
<keyword evidence="3" id="KW-0399">Innate immunity</keyword>
<proteinExistence type="predicted"/>
<evidence type="ECO:0000256" key="6">
    <source>
        <dbReference type="SAM" id="MobiDB-lite"/>
    </source>
</evidence>
<feature type="region of interest" description="Disordered" evidence="6">
    <location>
        <begin position="220"/>
        <end position="346"/>
    </location>
</feature>
<dbReference type="Gene3D" id="1.25.40.780">
    <property type="match status" value="1"/>
</dbReference>